<feature type="transmembrane region" description="Helical" evidence="1">
    <location>
        <begin position="160"/>
        <end position="179"/>
    </location>
</feature>
<reference evidence="3" key="1">
    <citation type="submission" date="2007-12" db="EMBL/GenBank/DDBJ databases">
        <title>Annotation of Entamoeba dispar SAW760.</title>
        <authorList>
            <person name="Lorenzi H."/>
            <person name="Inman J."/>
            <person name="Schobel S."/>
            <person name="Amedeo P."/>
            <person name="Caler E."/>
        </authorList>
    </citation>
    <scope>NUCLEOTIDE SEQUENCE [LARGE SCALE GENOMIC DNA]</scope>
    <source>
        <strain evidence="3">ATCC PRA-260 / SAW760</strain>
    </source>
</reference>
<keyword evidence="3" id="KW-1185">Reference proteome</keyword>
<gene>
    <name evidence="2" type="ORF">EDI_146100</name>
</gene>
<evidence type="ECO:0000256" key="1">
    <source>
        <dbReference type="SAM" id="Phobius"/>
    </source>
</evidence>
<dbReference type="RefSeq" id="XP_001741643.1">
    <property type="nucleotide sequence ID" value="XM_001741591.1"/>
</dbReference>
<sequence length="201" mass="23221">MILLLITIISISRSLPLTRTLNVLFDGTWTVSDPLKSTYYYLTIHEVANEDFYIGKFNKPPPCFSQFYKINFNNLFVNITTISNQFITAIRFVNFKNTLVGKSIMIVCGNVTEYTFTILRSNSPTFTISHRSTVNITRGFIVGTKHSASIPKQSFLQKHFLSILITCFFSLFLFNYCSFSSYFSRELKIEPVQACFLCYYE</sequence>
<evidence type="ECO:0000313" key="2">
    <source>
        <dbReference type="EMBL" id="EDR21902.1"/>
    </source>
</evidence>
<dbReference type="KEGG" id="edi:EDI_146100"/>
<dbReference type="Proteomes" id="UP000008076">
    <property type="component" value="Unassembled WGS sequence"/>
</dbReference>
<accession>B0EUB3</accession>
<dbReference type="OMA" id="VECVEIH"/>
<dbReference type="AlphaFoldDB" id="B0EUB3"/>
<dbReference type="EMBL" id="DS550852">
    <property type="protein sequence ID" value="EDR21902.1"/>
    <property type="molecule type" value="Genomic_DNA"/>
</dbReference>
<protein>
    <submittedName>
        <fullName evidence="2">Uncharacterized protein</fullName>
    </submittedName>
</protein>
<proteinExistence type="predicted"/>
<dbReference type="OrthoDB" id="26111at2759"/>
<dbReference type="GeneID" id="5886614"/>
<dbReference type="VEuPathDB" id="AmoebaDB:EDI_146100"/>
<organism evidence="3">
    <name type="scientific">Entamoeba dispar (strain ATCC PRA-260 / SAW760)</name>
    <dbReference type="NCBI Taxonomy" id="370354"/>
    <lineage>
        <taxon>Eukaryota</taxon>
        <taxon>Amoebozoa</taxon>
        <taxon>Evosea</taxon>
        <taxon>Archamoebae</taxon>
        <taxon>Mastigamoebida</taxon>
        <taxon>Entamoebidae</taxon>
        <taxon>Entamoeba</taxon>
    </lineage>
</organism>
<evidence type="ECO:0000313" key="3">
    <source>
        <dbReference type="Proteomes" id="UP000008076"/>
    </source>
</evidence>
<keyword evidence="1" id="KW-0472">Membrane</keyword>
<name>B0EUB3_ENTDS</name>
<keyword evidence="1" id="KW-1133">Transmembrane helix</keyword>
<keyword evidence="1" id="KW-0812">Transmembrane</keyword>
<dbReference type="eggNOG" id="ENOG502RBIQ">
    <property type="taxonomic scope" value="Eukaryota"/>
</dbReference>